<dbReference type="EMBL" id="AZBU02000004">
    <property type="protein sequence ID" value="TKR81339.1"/>
    <property type="molecule type" value="Genomic_DNA"/>
</dbReference>
<reference evidence="1" key="3">
    <citation type="journal article" date="2019" name="G3 (Bethesda)">
        <title>Hybrid Assembly of the Genome of the Entomopathogenic Nematode Steinernema carpocapsae Identifies the X-Chromosome.</title>
        <authorList>
            <person name="Serra L."/>
            <person name="Macchietto M."/>
            <person name="Macias-Munoz A."/>
            <person name="McGill C.J."/>
            <person name="Rodriguez I.M."/>
            <person name="Rodriguez B."/>
            <person name="Murad R."/>
            <person name="Mortazavi A."/>
        </authorList>
    </citation>
    <scope>NUCLEOTIDE SEQUENCE</scope>
    <source>
        <strain evidence="1">ALL</strain>
    </source>
</reference>
<comment type="caution">
    <text evidence="1">The sequence shown here is derived from an EMBL/GenBank/DDBJ whole genome shotgun (WGS) entry which is preliminary data.</text>
</comment>
<accession>A0A4U5NED0</accession>
<sequence>MRICERMSGMKAMKKKLSEWNISENTSRIPRRTREGLRASVELKSKALCSRQDFYKFSNPIISCDL</sequence>
<reference evidence="1" key="2">
    <citation type="journal article" date="2015" name="Genome Biol.">
        <title>Comparative genomics of Steinernema reveals deeply conserved gene regulatory networks.</title>
        <authorList>
            <person name="Dillman A.R."/>
            <person name="Macchietto M."/>
            <person name="Porter C.F."/>
            <person name="Rogers A."/>
            <person name="Williams B."/>
            <person name="Antoshechkin I."/>
            <person name="Lee M.M."/>
            <person name="Goodwin Z."/>
            <person name="Lu X."/>
            <person name="Lewis E.E."/>
            <person name="Goodrich-Blair H."/>
            <person name="Stock S.P."/>
            <person name="Adams B.J."/>
            <person name="Sternberg P.W."/>
            <person name="Mortazavi A."/>
        </authorList>
    </citation>
    <scope>NUCLEOTIDE SEQUENCE [LARGE SCALE GENOMIC DNA]</scope>
    <source>
        <strain evidence="1">ALL</strain>
    </source>
</reference>
<gene>
    <name evidence="1" type="ORF">L596_015222</name>
</gene>
<dbReference type="AlphaFoldDB" id="A0A4U5NED0"/>
<proteinExistence type="predicted"/>
<protein>
    <submittedName>
        <fullName evidence="1">Uncharacterized protein</fullName>
    </submittedName>
</protein>
<evidence type="ECO:0000313" key="1">
    <source>
        <dbReference type="EMBL" id="TKR81339.1"/>
    </source>
</evidence>
<name>A0A4U5NED0_STECR</name>
<reference evidence="1" key="1">
    <citation type="submission" date="2013-11" db="EMBL/GenBank/DDBJ databases">
        <authorList>
            <person name="Sternberg P."/>
            <person name="Dillman A."/>
            <person name="Macchietto M."/>
        </authorList>
    </citation>
    <scope>NUCLEOTIDE SEQUENCE</scope>
    <source>
        <strain evidence="1">ALL</strain>
    </source>
</reference>
<organism evidence="1">
    <name type="scientific">Steinernema carpocapsae</name>
    <name type="common">Entomopathogenic nematode</name>
    <dbReference type="NCBI Taxonomy" id="34508"/>
    <lineage>
        <taxon>Eukaryota</taxon>
        <taxon>Metazoa</taxon>
        <taxon>Ecdysozoa</taxon>
        <taxon>Nematoda</taxon>
        <taxon>Chromadorea</taxon>
        <taxon>Rhabditida</taxon>
        <taxon>Tylenchina</taxon>
        <taxon>Panagrolaimomorpha</taxon>
        <taxon>Strongyloidoidea</taxon>
        <taxon>Steinernematidae</taxon>
        <taxon>Steinernema</taxon>
    </lineage>
</organism>